<keyword evidence="3" id="KW-1185">Reference proteome</keyword>
<dbReference type="OrthoDB" id="4368023at2759"/>
<accession>A0A1V6NZ80</accession>
<evidence type="ECO:0000259" key="1">
    <source>
        <dbReference type="SMART" id="SM00429"/>
    </source>
</evidence>
<dbReference type="InterPro" id="IPR014756">
    <property type="entry name" value="Ig_E-set"/>
</dbReference>
<dbReference type="Gene3D" id="2.60.40.10">
    <property type="entry name" value="Immunoglobulins"/>
    <property type="match status" value="5"/>
</dbReference>
<dbReference type="InterPro" id="IPR031148">
    <property type="entry name" value="Plexin"/>
</dbReference>
<dbReference type="CDD" id="cd00102">
    <property type="entry name" value="IPT"/>
    <property type="match status" value="1"/>
</dbReference>
<dbReference type="EMBL" id="MDYL01000027">
    <property type="protein sequence ID" value="OQD70014.1"/>
    <property type="molecule type" value="Genomic_DNA"/>
</dbReference>
<feature type="domain" description="IPT/TIG" evidence="1">
    <location>
        <begin position="3"/>
        <end position="81"/>
    </location>
</feature>
<dbReference type="Proteomes" id="UP000191522">
    <property type="component" value="Unassembled WGS sequence"/>
</dbReference>
<dbReference type="SUPFAM" id="SSF81296">
    <property type="entry name" value="E set domains"/>
    <property type="match status" value="5"/>
</dbReference>
<evidence type="ECO:0000313" key="3">
    <source>
        <dbReference type="Proteomes" id="UP000191522"/>
    </source>
</evidence>
<evidence type="ECO:0000313" key="2">
    <source>
        <dbReference type="EMBL" id="OQD70014.1"/>
    </source>
</evidence>
<dbReference type="SMART" id="SM00429">
    <property type="entry name" value="IPT"/>
    <property type="match status" value="5"/>
</dbReference>
<proteinExistence type="predicted"/>
<dbReference type="OMA" id="IYTYVAS"/>
<dbReference type="AlphaFoldDB" id="A0A1V6NZ80"/>
<feature type="domain" description="IPT/TIG" evidence="1">
    <location>
        <begin position="334"/>
        <end position="419"/>
    </location>
</feature>
<dbReference type="GO" id="GO:0017154">
    <property type="term" value="F:semaphorin receptor activity"/>
    <property type="evidence" value="ECO:0007669"/>
    <property type="project" value="InterPro"/>
</dbReference>
<dbReference type="InterPro" id="IPR002909">
    <property type="entry name" value="IPT_dom"/>
</dbReference>
<dbReference type="STRING" id="69771.A0A1V6NZ80"/>
<feature type="domain" description="IPT/TIG" evidence="1">
    <location>
        <begin position="85"/>
        <end position="167"/>
    </location>
</feature>
<feature type="domain" description="IPT/TIG" evidence="1">
    <location>
        <begin position="169"/>
        <end position="250"/>
    </location>
</feature>
<sequence length="419" mass="39695">MSAPTISKLTPSSGPVGTTVLISGTNLGSATAVTFGAASATILSNSGTSIFVTAPTGTGTVPVVVTTALGSSTQPVQFTYSSPPGPVISLLSPTSGPLSGGNLVTINGSNLSTTTAVSFGGTPATSFAILSNTQVAAIAPAGAAVGTIQVNVTNPTGTSGNLSYNYMAAPTVTAVTPASGAKSGGNTITITGTGFTGATAVSVNGTPASSFAIISPTTITAVVPPGVGTGPVVVTTSGGSNTTGPSYIYSAGAVASDATPAVGTTAGGDTLTITGSGLAGTTSVNFGTTPGTITSVSDTSIGVVTPASVAGTVPININTTSGTNSSLSYSFVAPPVLSSITPSTGTTAGGTAVSLTGQNLASTSGVYFISPSTVIPATSFTVNSDLSLSAVTPAAAAGSYAVQAVTAAGLSNGVSYTFT</sequence>
<feature type="domain" description="IPT/TIG" evidence="1">
    <location>
        <begin position="254"/>
        <end position="332"/>
    </location>
</feature>
<reference evidence="3" key="1">
    <citation type="journal article" date="2017" name="Nat. Microbiol.">
        <title>Global analysis of biosynthetic gene clusters reveals vast potential of secondary metabolite production in Penicillium species.</title>
        <authorList>
            <person name="Nielsen J.C."/>
            <person name="Grijseels S."/>
            <person name="Prigent S."/>
            <person name="Ji B."/>
            <person name="Dainat J."/>
            <person name="Nielsen K.F."/>
            <person name="Frisvad J.C."/>
            <person name="Workman M."/>
            <person name="Nielsen J."/>
        </authorList>
    </citation>
    <scope>NUCLEOTIDE SEQUENCE [LARGE SCALE GENOMIC DNA]</scope>
    <source>
        <strain evidence="3">IBT 11843</strain>
    </source>
</reference>
<gene>
    <name evidence="2" type="ORF">PENDEC_c027G06612</name>
</gene>
<organism evidence="2 3">
    <name type="scientific">Penicillium decumbens</name>
    <dbReference type="NCBI Taxonomy" id="69771"/>
    <lineage>
        <taxon>Eukaryota</taxon>
        <taxon>Fungi</taxon>
        <taxon>Dikarya</taxon>
        <taxon>Ascomycota</taxon>
        <taxon>Pezizomycotina</taxon>
        <taxon>Eurotiomycetes</taxon>
        <taxon>Eurotiomycetidae</taxon>
        <taxon>Eurotiales</taxon>
        <taxon>Aspergillaceae</taxon>
        <taxon>Penicillium</taxon>
    </lineage>
</organism>
<dbReference type="PANTHER" id="PTHR22625">
    <property type="entry name" value="PLEXIN"/>
    <property type="match status" value="1"/>
</dbReference>
<dbReference type="Pfam" id="PF01833">
    <property type="entry name" value="TIG"/>
    <property type="match status" value="5"/>
</dbReference>
<name>A0A1V6NZ80_PENDC</name>
<dbReference type="PANTHER" id="PTHR22625:SF70">
    <property type="entry name" value="PLEXIN A, ISOFORM A"/>
    <property type="match status" value="1"/>
</dbReference>
<dbReference type="InterPro" id="IPR013783">
    <property type="entry name" value="Ig-like_fold"/>
</dbReference>
<comment type="caution">
    <text evidence="2">The sequence shown here is derived from an EMBL/GenBank/DDBJ whole genome shotgun (WGS) entry which is preliminary data.</text>
</comment>
<protein>
    <recommendedName>
        <fullName evidence="1">IPT/TIG domain-containing protein</fullName>
    </recommendedName>
</protein>